<sequence>MTTRPGRRTT</sequence>
<keyword evidence="2" id="KW-1185">Reference proteome</keyword>
<name>A0A2P4SC98_BAMTH</name>
<gene>
    <name evidence="1" type="ORF">CIB84_014526</name>
</gene>
<accession>A0A2P4SC98</accession>
<protein>
    <submittedName>
        <fullName evidence="1">Uncharacterized protein</fullName>
    </submittedName>
</protein>
<reference evidence="1 2" key="1">
    <citation type="submission" date="2018-01" db="EMBL/GenBank/DDBJ databases">
        <title>Comparison of the Chinese Bamboo Partridge and Red Junglefowl genome sequences highlights the importance of demography in genome evolution.</title>
        <authorList>
            <person name="Tiley G.P."/>
            <person name="Kimball R.T."/>
            <person name="Braun E.L."/>
            <person name="Burleigh J.G."/>
        </authorList>
    </citation>
    <scope>NUCLEOTIDE SEQUENCE [LARGE SCALE GENOMIC DNA]</scope>
    <source>
        <strain evidence="1">RTK389</strain>
        <tissue evidence="1">Blood</tissue>
    </source>
</reference>
<comment type="caution">
    <text evidence="1">The sequence shown here is derived from an EMBL/GenBank/DDBJ whole genome shotgun (WGS) entry which is preliminary data.</text>
</comment>
<organism evidence="1 2">
    <name type="scientific">Bambusicola thoracicus</name>
    <name type="common">Chinese bamboo-partridge</name>
    <name type="synonym">Perdix thoracica</name>
    <dbReference type="NCBI Taxonomy" id="9083"/>
    <lineage>
        <taxon>Eukaryota</taxon>
        <taxon>Metazoa</taxon>
        <taxon>Chordata</taxon>
        <taxon>Craniata</taxon>
        <taxon>Vertebrata</taxon>
        <taxon>Euteleostomi</taxon>
        <taxon>Archelosauria</taxon>
        <taxon>Archosauria</taxon>
        <taxon>Dinosauria</taxon>
        <taxon>Saurischia</taxon>
        <taxon>Theropoda</taxon>
        <taxon>Coelurosauria</taxon>
        <taxon>Aves</taxon>
        <taxon>Neognathae</taxon>
        <taxon>Galloanserae</taxon>
        <taxon>Galliformes</taxon>
        <taxon>Phasianidae</taxon>
        <taxon>Perdicinae</taxon>
        <taxon>Bambusicola</taxon>
    </lineage>
</organism>
<dbReference type="EMBL" id="PPHD01065858">
    <property type="protein sequence ID" value="POI21727.1"/>
    <property type="molecule type" value="Genomic_DNA"/>
</dbReference>
<evidence type="ECO:0000313" key="1">
    <source>
        <dbReference type="EMBL" id="POI21727.1"/>
    </source>
</evidence>
<dbReference type="Proteomes" id="UP000237246">
    <property type="component" value="Unassembled WGS sequence"/>
</dbReference>
<evidence type="ECO:0000313" key="2">
    <source>
        <dbReference type="Proteomes" id="UP000237246"/>
    </source>
</evidence>
<proteinExistence type="predicted"/>